<dbReference type="STRING" id="699431.SY89_01191"/>
<feature type="region of interest" description="Disordered" evidence="1">
    <location>
        <begin position="1"/>
        <end position="40"/>
    </location>
</feature>
<comment type="caution">
    <text evidence="2">The sequence shown here is derived from an EMBL/GenBank/DDBJ whole genome shotgun (WGS) entry which is preliminary data.</text>
</comment>
<evidence type="ECO:0000313" key="2">
    <source>
        <dbReference type="EMBL" id="KPN30458.1"/>
    </source>
</evidence>
<dbReference type="Proteomes" id="UP000050535">
    <property type="component" value="Unassembled WGS sequence"/>
</dbReference>
<gene>
    <name evidence="2" type="ORF">SY89_01191</name>
</gene>
<dbReference type="OrthoDB" id="167850at2157"/>
<dbReference type="AlphaFoldDB" id="A0A0P7HUQ9"/>
<dbReference type="RefSeq" id="WP_054583434.1">
    <property type="nucleotide sequence ID" value="NZ_LGUC01000001.1"/>
</dbReference>
<accession>A0A0P7HUQ9</accession>
<reference evidence="3" key="1">
    <citation type="submission" date="2013-11" db="EMBL/GenBank/DDBJ databases">
        <authorList>
            <person name="Hoang H.T."/>
            <person name="Killian M.L."/>
            <person name="Madson D.M."/>
            <person name="Arruda P.H.E."/>
            <person name="Sun D."/>
            <person name="Schwartz K.J."/>
            <person name="Yoon K."/>
        </authorList>
    </citation>
    <scope>NUCLEOTIDE SEQUENCE [LARGE SCALE GENOMIC DNA]</scope>
    <source>
        <strain evidence="3">CDK2</strain>
    </source>
</reference>
<feature type="compositionally biased region" description="Basic and acidic residues" evidence="1">
    <location>
        <begin position="1"/>
        <end position="10"/>
    </location>
</feature>
<dbReference type="EMBL" id="LGUC01000001">
    <property type="protein sequence ID" value="KPN30458.1"/>
    <property type="molecule type" value="Genomic_DNA"/>
</dbReference>
<protein>
    <submittedName>
        <fullName evidence="2">Uncharacterized protein</fullName>
    </submittedName>
</protein>
<organism evidence="2 3">
    <name type="scientific">Halolamina pelagica</name>
    <dbReference type="NCBI Taxonomy" id="699431"/>
    <lineage>
        <taxon>Archaea</taxon>
        <taxon>Methanobacteriati</taxon>
        <taxon>Methanobacteriota</taxon>
        <taxon>Stenosarchaea group</taxon>
        <taxon>Halobacteria</taxon>
        <taxon>Halobacteriales</taxon>
        <taxon>Haloferacaceae</taxon>
    </lineage>
</organism>
<evidence type="ECO:0000256" key="1">
    <source>
        <dbReference type="SAM" id="MobiDB-lite"/>
    </source>
</evidence>
<keyword evidence="3" id="KW-1185">Reference proteome</keyword>
<name>A0A0P7HUQ9_9EURY</name>
<sequence length="107" mass="11707">MLVLEHDEPVYRATMDADGARERDDGTTEAGGGEFENYPTEPGRYELYAWHEGQASDERAHLSFGPDSLPDSESGPLCAKVLPVVESDGEGAPRLGFFTNTDCEIQQ</sequence>
<proteinExistence type="predicted"/>
<evidence type="ECO:0000313" key="3">
    <source>
        <dbReference type="Proteomes" id="UP000050535"/>
    </source>
</evidence>